<dbReference type="Pfam" id="PF02836">
    <property type="entry name" value="Glyco_hydro_2_C"/>
    <property type="match status" value="2"/>
</dbReference>
<evidence type="ECO:0000259" key="4">
    <source>
        <dbReference type="Pfam" id="PF00703"/>
    </source>
</evidence>
<evidence type="ECO:0000256" key="3">
    <source>
        <dbReference type="ARBA" id="ARBA00023295"/>
    </source>
</evidence>
<reference evidence="9 10" key="1">
    <citation type="submission" date="2019-12" db="EMBL/GenBank/DDBJ databases">
        <authorList>
            <person name="Li C."/>
            <person name="Zhao J."/>
        </authorList>
    </citation>
    <scope>NUCLEOTIDE SEQUENCE [LARGE SCALE GENOMIC DNA]</scope>
    <source>
        <strain evidence="9 10">NEAU-DD11</strain>
    </source>
</reference>
<dbReference type="NCBIfam" id="NF041462">
    <property type="entry name" value="GalA"/>
    <property type="match status" value="1"/>
</dbReference>
<dbReference type="GO" id="GO:0005975">
    <property type="term" value="P:carbohydrate metabolic process"/>
    <property type="evidence" value="ECO:0007669"/>
    <property type="project" value="InterPro"/>
</dbReference>
<evidence type="ECO:0000259" key="8">
    <source>
        <dbReference type="Pfam" id="PF22666"/>
    </source>
</evidence>
<protein>
    <submittedName>
        <fullName evidence="9">DUF4982 domain-containing protein</fullName>
    </submittedName>
</protein>
<dbReference type="InterPro" id="IPR008979">
    <property type="entry name" value="Galactose-bd-like_sf"/>
</dbReference>
<dbReference type="SUPFAM" id="SSF49303">
    <property type="entry name" value="beta-Galactosidase/glucuronidase domain"/>
    <property type="match status" value="1"/>
</dbReference>
<dbReference type="PANTHER" id="PTHR42732:SF1">
    <property type="entry name" value="BETA-MANNOSIDASE"/>
    <property type="match status" value="1"/>
</dbReference>
<dbReference type="InterPro" id="IPR006311">
    <property type="entry name" value="TAT_signal"/>
</dbReference>
<organism evidence="9 10">
    <name type="scientific">Massilia cellulosiltytica</name>
    <dbReference type="NCBI Taxonomy" id="2683234"/>
    <lineage>
        <taxon>Bacteria</taxon>
        <taxon>Pseudomonadati</taxon>
        <taxon>Pseudomonadota</taxon>
        <taxon>Betaproteobacteria</taxon>
        <taxon>Burkholderiales</taxon>
        <taxon>Oxalobacteraceae</taxon>
        <taxon>Telluria group</taxon>
        <taxon>Massilia</taxon>
    </lineage>
</organism>
<keyword evidence="2" id="KW-0378">Hydrolase</keyword>
<evidence type="ECO:0000259" key="7">
    <source>
        <dbReference type="Pfam" id="PF18565"/>
    </source>
</evidence>
<feature type="domain" description="Glycoside hydrolase family 2 catalytic" evidence="5">
    <location>
        <begin position="414"/>
        <end position="568"/>
    </location>
</feature>
<feature type="domain" description="Glycoside hydrolase family 2" evidence="7">
    <location>
        <begin position="698"/>
        <end position="798"/>
    </location>
</feature>
<dbReference type="Pfam" id="PF00703">
    <property type="entry name" value="Glyco_hydro_2"/>
    <property type="match status" value="1"/>
</dbReference>
<dbReference type="EMBL" id="WSES01000004">
    <property type="protein sequence ID" value="MVW61111.1"/>
    <property type="molecule type" value="Genomic_DNA"/>
</dbReference>
<dbReference type="InterPro" id="IPR036156">
    <property type="entry name" value="Beta-gal/glucu_dom_sf"/>
</dbReference>
<feature type="domain" description="Glycoside hydrolase family 2 immunoglobulin-like beta-sandwich" evidence="4">
    <location>
        <begin position="216"/>
        <end position="325"/>
    </location>
</feature>
<dbReference type="AlphaFoldDB" id="A0A7X3K8M2"/>
<dbReference type="PROSITE" id="PS51318">
    <property type="entry name" value="TAT"/>
    <property type="match status" value="1"/>
</dbReference>
<dbReference type="Gene3D" id="3.20.20.80">
    <property type="entry name" value="Glycosidases"/>
    <property type="match status" value="1"/>
</dbReference>
<dbReference type="InterPro" id="IPR032311">
    <property type="entry name" value="DUF4982"/>
</dbReference>
<dbReference type="InterPro" id="IPR051913">
    <property type="entry name" value="GH2_Domain-Containing"/>
</dbReference>
<gene>
    <name evidence="9" type="ORF">GPY61_14355</name>
</gene>
<dbReference type="InterPro" id="IPR013783">
    <property type="entry name" value="Ig-like_fold"/>
</dbReference>
<keyword evidence="10" id="KW-1185">Reference proteome</keyword>
<evidence type="ECO:0000256" key="2">
    <source>
        <dbReference type="ARBA" id="ARBA00022801"/>
    </source>
</evidence>
<dbReference type="InterPro" id="IPR006103">
    <property type="entry name" value="Glyco_hydro_2_cat"/>
</dbReference>
<dbReference type="Pfam" id="PF18565">
    <property type="entry name" value="Glyco_hydro2_C5"/>
    <property type="match status" value="1"/>
</dbReference>
<dbReference type="RefSeq" id="WP_056130347.1">
    <property type="nucleotide sequence ID" value="NZ_WSES01000004.1"/>
</dbReference>
<dbReference type="SUPFAM" id="SSF49785">
    <property type="entry name" value="Galactose-binding domain-like"/>
    <property type="match status" value="1"/>
</dbReference>
<evidence type="ECO:0000313" key="10">
    <source>
        <dbReference type="Proteomes" id="UP000443353"/>
    </source>
</evidence>
<feature type="domain" description="Beta-mannosidase-like galactose-binding" evidence="8">
    <location>
        <begin position="121"/>
        <end position="192"/>
    </location>
</feature>
<dbReference type="InterPro" id="IPR048230">
    <property type="entry name" value="GalA-like"/>
</dbReference>
<dbReference type="InterPro" id="IPR040605">
    <property type="entry name" value="Glyco_hydro2_dom5"/>
</dbReference>
<name>A0A7X3K8M2_9BURK</name>
<dbReference type="InterPro" id="IPR054593">
    <property type="entry name" value="Beta-mannosidase-like_N2"/>
</dbReference>
<dbReference type="PANTHER" id="PTHR42732">
    <property type="entry name" value="BETA-GALACTOSIDASE"/>
    <property type="match status" value="1"/>
</dbReference>
<evidence type="ECO:0000313" key="9">
    <source>
        <dbReference type="EMBL" id="MVW61111.1"/>
    </source>
</evidence>
<evidence type="ECO:0000259" key="6">
    <source>
        <dbReference type="Pfam" id="PF16355"/>
    </source>
</evidence>
<sequence length="950" mass="104584">MLNRRDFLKSAGALATTSVFGQSSAYADASQARPTSAPGRTVVSLNKGWRFHEGDIAFPVIRGHGWTYANAKAGNASGAAAPGFDDSEWNSVTLPHDFASAQVPEQSANVAQGYRKRGIGWYRTLIRLDEADHGKHIELQLDGMATLGTVWFNGTQVAHTWSGYSSVYIDLTPFATYGDALNSLVVRVDADTMQGWWYEGAGIYRNTWLVKREQVHIATDGVFAHPVFADGQWTIPLEVTLYNIRKSAQRVQVESVLVDAAGKTVASFGAPADVGVLTRQVVTGSMRVAAPELWSLEERNLYSVRTRVLQDGRLLDEVTTRCGFRTQRFDPELGFFLNDRHVKLQGVCIHQDHAGVGVAVPYGLLDYRMRRLKELGVNAIRCSHNAQDKRFYELCDELGFLVMDENRVFNPSPEHVEELSWLVRCHRNHPSIILWSVFNEEPIQGTEQGREMVRRMVAAVRALDTSRPTTAAMNTGQFEPANAAQAVDVVGFNYQYQAYDAFHQAFPTVPMTSSEDVSAYQTRGAYVTDPEKHIFASYDDDASSWGTTHRVGWKAVAERPFVAGAFVWTGFDYHGEPSPHEWPSNSSFFGIMDLCGFAKDAFWLHQAQWRKEPVLRLAPHWNWAGKEGQPITVMALHNMDEVEVFLNGRSQGRQKGDIYEMNRWQVRYAPGKLSAVGYRGGKVVKRFEVETTGAPVALKLTPDRSLMRGDGLDAQPIQVEALDAQGRHVPLAQHQIVFKAEGGDIIGLGNGDPNDTSSEKGNTRALFNGLAQVIVQTREGSAGTFRLSASAAGLKSAVLDVEVRKAQPWAYQPTSAPVQVLDGWRSSPQSPTPVDPNLRPAGTDMNSWGWITPGARAKPAGQTGYMLYATDVYPFARVRKQGGILEFAEVTGPCQVFIDGRKAGEKTTGAPAPLRVAFPAGEARARLSVLCPLTAGQPHGLSGVVRLLSF</sequence>
<feature type="domain" description="DUF4982" evidence="6">
    <location>
        <begin position="628"/>
        <end position="684"/>
    </location>
</feature>
<accession>A0A7X3K8M2</accession>
<dbReference type="Proteomes" id="UP000443353">
    <property type="component" value="Unassembled WGS sequence"/>
</dbReference>
<dbReference type="Pfam" id="PF22666">
    <property type="entry name" value="Glyco_hydro_2_N2"/>
    <property type="match status" value="1"/>
</dbReference>
<evidence type="ECO:0000256" key="1">
    <source>
        <dbReference type="ARBA" id="ARBA00007401"/>
    </source>
</evidence>
<dbReference type="InterPro" id="IPR017853">
    <property type="entry name" value="GH"/>
</dbReference>
<keyword evidence="3" id="KW-0326">Glycosidase</keyword>
<dbReference type="SUPFAM" id="SSF51445">
    <property type="entry name" value="(Trans)glycosidases"/>
    <property type="match status" value="1"/>
</dbReference>
<feature type="domain" description="Glycoside hydrolase family 2 catalytic" evidence="5">
    <location>
        <begin position="335"/>
        <end position="408"/>
    </location>
</feature>
<dbReference type="Pfam" id="PF16355">
    <property type="entry name" value="DUF4982"/>
    <property type="match status" value="1"/>
</dbReference>
<comment type="caution">
    <text evidence="9">The sequence shown here is derived from an EMBL/GenBank/DDBJ whole genome shotgun (WGS) entry which is preliminary data.</text>
</comment>
<dbReference type="Gene3D" id="2.60.40.10">
    <property type="entry name" value="Immunoglobulins"/>
    <property type="match status" value="3"/>
</dbReference>
<proteinExistence type="inferred from homology"/>
<evidence type="ECO:0000259" key="5">
    <source>
        <dbReference type="Pfam" id="PF02836"/>
    </source>
</evidence>
<comment type="similarity">
    <text evidence="1">Belongs to the glycosyl hydrolase 2 family.</text>
</comment>
<dbReference type="GO" id="GO:0004553">
    <property type="term" value="F:hydrolase activity, hydrolyzing O-glycosyl compounds"/>
    <property type="evidence" value="ECO:0007669"/>
    <property type="project" value="InterPro"/>
</dbReference>
<dbReference type="InterPro" id="IPR006102">
    <property type="entry name" value="Ig-like_GH2"/>
</dbReference>
<dbReference type="Gene3D" id="2.60.120.260">
    <property type="entry name" value="Galactose-binding domain-like"/>
    <property type="match status" value="1"/>
</dbReference>